<dbReference type="GO" id="GO:0016747">
    <property type="term" value="F:acyltransferase activity, transferring groups other than amino-acyl groups"/>
    <property type="evidence" value="ECO:0007669"/>
    <property type="project" value="InterPro"/>
</dbReference>
<dbReference type="KEGG" id="ngv:CDO52_18235"/>
<keyword evidence="3" id="KW-1185">Reference proteome</keyword>
<evidence type="ECO:0000313" key="3">
    <source>
        <dbReference type="Proteomes" id="UP000215005"/>
    </source>
</evidence>
<dbReference type="InterPro" id="IPR016181">
    <property type="entry name" value="Acyl_CoA_acyltransferase"/>
</dbReference>
<organism evidence="2 3">
    <name type="scientific">Nocardiopsis gilva YIM 90087</name>
    <dbReference type="NCBI Taxonomy" id="1235441"/>
    <lineage>
        <taxon>Bacteria</taxon>
        <taxon>Bacillati</taxon>
        <taxon>Actinomycetota</taxon>
        <taxon>Actinomycetes</taxon>
        <taxon>Streptosporangiales</taxon>
        <taxon>Nocardiopsidaceae</taxon>
        <taxon>Nocardiopsis</taxon>
    </lineage>
</organism>
<name>A0A223S8P0_9ACTN</name>
<gene>
    <name evidence="2" type="ORF">CDO52_18235</name>
</gene>
<dbReference type="Gene3D" id="3.40.630.30">
    <property type="match status" value="1"/>
</dbReference>
<dbReference type="AlphaFoldDB" id="A0A223S8P0"/>
<dbReference type="SUPFAM" id="SSF55729">
    <property type="entry name" value="Acyl-CoA N-acyltransferases (Nat)"/>
    <property type="match status" value="1"/>
</dbReference>
<evidence type="ECO:0000313" key="2">
    <source>
        <dbReference type="EMBL" id="ASU84483.1"/>
    </source>
</evidence>
<reference evidence="2 3" key="1">
    <citation type="submission" date="2017-08" db="EMBL/GenBank/DDBJ databases">
        <title>The complete genome sequence of Nocardiopsis gilva YIM 90087.</title>
        <authorList>
            <person name="Yin M."/>
            <person name="Tang S."/>
        </authorList>
    </citation>
    <scope>NUCLEOTIDE SEQUENCE [LARGE SCALE GENOMIC DNA]</scope>
    <source>
        <strain evidence="2 3">YIM 90087</strain>
    </source>
</reference>
<keyword evidence="2" id="KW-0808">Transferase</keyword>
<dbReference type="RefSeq" id="WP_017618192.1">
    <property type="nucleotide sequence ID" value="NZ_ANBG01000150.1"/>
</dbReference>
<dbReference type="InterPro" id="IPR000182">
    <property type="entry name" value="GNAT_dom"/>
</dbReference>
<dbReference type="PROSITE" id="PS51186">
    <property type="entry name" value="GNAT"/>
    <property type="match status" value="1"/>
</dbReference>
<proteinExistence type="predicted"/>
<evidence type="ECO:0000259" key="1">
    <source>
        <dbReference type="PROSITE" id="PS51186"/>
    </source>
</evidence>
<sequence length="183" mass="18892">MLIRRENPRDAPAIRAVTAAAFAAAANSAPPVEPGGDPGEATLVEWLRGDEGWLPQLSLVAVDDADNGGGAIIGHVVCSRGGVDGRPALGLGPLSVSPERQRCGVGSALMHAVLGAADALGEPLVALLGAPAYYARFGFRPATRYGVAAPDPARGDSFQVRPLSAYDPSMTGTFTYARPFDRI</sequence>
<accession>A0A223S8P0</accession>
<protein>
    <submittedName>
        <fullName evidence="2">N-acetyltransferase</fullName>
    </submittedName>
</protein>
<dbReference type="OrthoDB" id="9797178at2"/>
<feature type="domain" description="N-acetyltransferase" evidence="1">
    <location>
        <begin position="1"/>
        <end position="161"/>
    </location>
</feature>
<dbReference type="Pfam" id="PF13508">
    <property type="entry name" value="Acetyltransf_7"/>
    <property type="match status" value="1"/>
</dbReference>
<dbReference type="EMBL" id="CP022753">
    <property type="protein sequence ID" value="ASU84483.1"/>
    <property type="molecule type" value="Genomic_DNA"/>
</dbReference>
<dbReference type="CDD" id="cd04301">
    <property type="entry name" value="NAT_SF"/>
    <property type="match status" value="1"/>
</dbReference>
<dbReference type="Proteomes" id="UP000215005">
    <property type="component" value="Chromosome"/>
</dbReference>